<feature type="region of interest" description="Disordered" evidence="3">
    <location>
        <begin position="319"/>
        <end position="357"/>
    </location>
</feature>
<dbReference type="AlphaFoldDB" id="A0A8H6T6X8"/>
<dbReference type="InterPro" id="IPR036388">
    <property type="entry name" value="WH-like_DNA-bd_sf"/>
</dbReference>
<dbReference type="SMART" id="SM00339">
    <property type="entry name" value="FH"/>
    <property type="match status" value="1"/>
</dbReference>
<evidence type="ECO:0000256" key="2">
    <source>
        <dbReference type="PROSITE-ProRule" id="PRU00089"/>
    </source>
</evidence>
<comment type="subcellular location">
    <subcellularLocation>
        <location evidence="2">Nucleus</location>
    </subcellularLocation>
</comment>
<dbReference type="PANTHER" id="PTHR11829">
    <property type="entry name" value="FORKHEAD BOX PROTEIN"/>
    <property type="match status" value="1"/>
</dbReference>
<dbReference type="GO" id="GO:0005634">
    <property type="term" value="C:nucleus"/>
    <property type="evidence" value="ECO:0007669"/>
    <property type="project" value="UniProtKB-SubCell"/>
</dbReference>
<dbReference type="PANTHER" id="PTHR11829:SF343">
    <property type="entry name" value="FORK-HEAD DOMAIN-CONTAINING PROTEIN"/>
    <property type="match status" value="1"/>
</dbReference>
<evidence type="ECO:0000256" key="1">
    <source>
        <dbReference type="ARBA" id="ARBA00023125"/>
    </source>
</evidence>
<gene>
    <name evidence="5" type="ORF">MIND_00215000</name>
</gene>
<feature type="DNA-binding region" description="Fork-head" evidence="2">
    <location>
        <begin position="205"/>
        <end position="285"/>
    </location>
</feature>
<dbReference type="OrthoDB" id="5954824at2759"/>
<dbReference type="Gene3D" id="1.10.10.10">
    <property type="entry name" value="Winged helix-like DNA-binding domain superfamily/Winged helix DNA-binding domain"/>
    <property type="match status" value="1"/>
</dbReference>
<organism evidence="5 6">
    <name type="scientific">Mycena indigotica</name>
    <dbReference type="NCBI Taxonomy" id="2126181"/>
    <lineage>
        <taxon>Eukaryota</taxon>
        <taxon>Fungi</taxon>
        <taxon>Dikarya</taxon>
        <taxon>Basidiomycota</taxon>
        <taxon>Agaricomycotina</taxon>
        <taxon>Agaricomycetes</taxon>
        <taxon>Agaricomycetidae</taxon>
        <taxon>Agaricales</taxon>
        <taxon>Marasmiineae</taxon>
        <taxon>Mycenaceae</taxon>
        <taxon>Mycena</taxon>
    </lineage>
</organism>
<dbReference type="Proteomes" id="UP000636479">
    <property type="component" value="Unassembled WGS sequence"/>
</dbReference>
<evidence type="ECO:0000256" key="3">
    <source>
        <dbReference type="SAM" id="MobiDB-lite"/>
    </source>
</evidence>
<protein>
    <submittedName>
        <fullName evidence="5">Forkhead box d1</fullName>
    </submittedName>
</protein>
<sequence>MQRAWSNASVESRLQSVSLTDSPRLSAWSSSLPTSPEPELSFDDVINWPSDEPCQNPASFDAAAFVQHTARHIKYAEESHSLPMPDLFARLSLVAFQAPRAMHADDLTTLYRHLQVPKRLQGTVTAAARVLLRQGIDPLRLVVAEPERKNQVPQHIIEEECRHLHSANIYPDNTAYLRRRLKMPHDLELHPDLFMNVEGFPLWLLISLAIYFSTYQMLTLQGIIRAISQQFNLDRRDTKWHNTIRHTLSLYSIFRHVPRPFGGGKAGYWTVDFSEGEGYKRDRKRKTPAQPRKRARKGSKDADYVGPIHALPIIAPQPPVFDSVVKQEGQSPPSNGALSTHCWTHPKHSAKNAHESD</sequence>
<comment type="caution">
    <text evidence="5">The sequence shown here is derived from an EMBL/GenBank/DDBJ whole genome shotgun (WGS) entry which is preliminary data.</text>
</comment>
<dbReference type="RefSeq" id="XP_037224138.1">
    <property type="nucleotide sequence ID" value="XM_037359043.1"/>
</dbReference>
<reference evidence="5" key="1">
    <citation type="submission" date="2020-05" db="EMBL/GenBank/DDBJ databases">
        <title>Mycena genomes resolve the evolution of fungal bioluminescence.</title>
        <authorList>
            <person name="Tsai I.J."/>
        </authorList>
    </citation>
    <scope>NUCLEOTIDE SEQUENCE</scope>
    <source>
        <strain evidence="5">171206Taipei</strain>
    </source>
</reference>
<name>A0A8H6T6X8_9AGAR</name>
<evidence type="ECO:0000259" key="4">
    <source>
        <dbReference type="PROSITE" id="PS50039"/>
    </source>
</evidence>
<dbReference type="Pfam" id="PF00250">
    <property type="entry name" value="Forkhead"/>
    <property type="match status" value="1"/>
</dbReference>
<feature type="domain" description="Fork-head" evidence="4">
    <location>
        <begin position="205"/>
        <end position="285"/>
    </location>
</feature>
<keyword evidence="1 2" id="KW-0238">DNA-binding</keyword>
<dbReference type="InterPro" id="IPR001766">
    <property type="entry name" value="Fork_head_dom"/>
</dbReference>
<dbReference type="EMBL" id="JACAZF010000002">
    <property type="protein sequence ID" value="KAF7312030.1"/>
    <property type="molecule type" value="Genomic_DNA"/>
</dbReference>
<dbReference type="PROSITE" id="PS50039">
    <property type="entry name" value="FORK_HEAD_3"/>
    <property type="match status" value="1"/>
</dbReference>
<dbReference type="GO" id="GO:0000981">
    <property type="term" value="F:DNA-binding transcription factor activity, RNA polymerase II-specific"/>
    <property type="evidence" value="ECO:0007669"/>
    <property type="project" value="TreeGrafter"/>
</dbReference>
<evidence type="ECO:0000313" key="6">
    <source>
        <dbReference type="Proteomes" id="UP000636479"/>
    </source>
</evidence>
<dbReference type="GeneID" id="59341559"/>
<feature type="compositionally biased region" description="Basic residues" evidence="3">
    <location>
        <begin position="281"/>
        <end position="297"/>
    </location>
</feature>
<accession>A0A8H6T6X8</accession>
<feature type="region of interest" description="Disordered" evidence="3">
    <location>
        <begin position="279"/>
        <end position="303"/>
    </location>
</feature>
<dbReference type="InterPro" id="IPR050211">
    <property type="entry name" value="FOX_domain-containing"/>
</dbReference>
<dbReference type="InterPro" id="IPR036390">
    <property type="entry name" value="WH_DNA-bd_sf"/>
</dbReference>
<evidence type="ECO:0000313" key="5">
    <source>
        <dbReference type="EMBL" id="KAF7312030.1"/>
    </source>
</evidence>
<dbReference type="GO" id="GO:0000978">
    <property type="term" value="F:RNA polymerase II cis-regulatory region sequence-specific DNA binding"/>
    <property type="evidence" value="ECO:0007669"/>
    <property type="project" value="TreeGrafter"/>
</dbReference>
<feature type="compositionally biased region" description="Polar residues" evidence="3">
    <location>
        <begin position="328"/>
        <end position="342"/>
    </location>
</feature>
<keyword evidence="2" id="KW-0539">Nucleus</keyword>
<keyword evidence="6" id="KW-1185">Reference proteome</keyword>
<proteinExistence type="predicted"/>
<dbReference type="SUPFAM" id="SSF46785">
    <property type="entry name" value="Winged helix' DNA-binding domain"/>
    <property type="match status" value="1"/>
</dbReference>